<organism evidence="1 2">
    <name type="scientific">Russula earlei</name>
    <dbReference type="NCBI Taxonomy" id="71964"/>
    <lineage>
        <taxon>Eukaryota</taxon>
        <taxon>Fungi</taxon>
        <taxon>Dikarya</taxon>
        <taxon>Basidiomycota</taxon>
        <taxon>Agaricomycotina</taxon>
        <taxon>Agaricomycetes</taxon>
        <taxon>Russulales</taxon>
        <taxon>Russulaceae</taxon>
        <taxon>Russula</taxon>
    </lineage>
</organism>
<comment type="caution">
    <text evidence="1">The sequence shown here is derived from an EMBL/GenBank/DDBJ whole genome shotgun (WGS) entry which is preliminary data.</text>
</comment>
<reference evidence="1" key="1">
    <citation type="submission" date="2021-03" db="EMBL/GenBank/DDBJ databases">
        <title>Evolutionary priming and transition to the ectomycorrhizal habit in an iconic lineage of mushroom-forming fungi: is preadaptation a requirement?</title>
        <authorList>
            <consortium name="DOE Joint Genome Institute"/>
            <person name="Looney B.P."/>
            <person name="Miyauchi S."/>
            <person name="Morin E."/>
            <person name="Drula E."/>
            <person name="Courty P.E."/>
            <person name="Chicoki N."/>
            <person name="Fauchery L."/>
            <person name="Kohler A."/>
            <person name="Kuo A."/>
            <person name="LaButti K."/>
            <person name="Pangilinan J."/>
            <person name="Lipzen A."/>
            <person name="Riley R."/>
            <person name="Andreopoulos W."/>
            <person name="He G."/>
            <person name="Johnson J."/>
            <person name="Barry K.W."/>
            <person name="Grigoriev I.V."/>
            <person name="Nagy L."/>
            <person name="Hibbett D."/>
            <person name="Henrissat B."/>
            <person name="Matheny P.B."/>
            <person name="Labbe J."/>
            <person name="Martin A.F."/>
        </authorList>
    </citation>
    <scope>NUCLEOTIDE SEQUENCE</scope>
    <source>
        <strain evidence="1">BPL698</strain>
    </source>
</reference>
<keyword evidence="2" id="KW-1185">Reference proteome</keyword>
<sequence>MSVGPSRNVDLPGQDSNTQSPTPFAFGPGINASARDPIQRPLTDHMQSSGAPVIGTTLPTTPRPHIQTFDPALSDERRSRLFDENGRLLTPDDVTQPRIRECLDRLFSLTMTTLKEHNLQADLPRDFEIVAERMDPEVPEVFYFVSQSLRRVINYGYDCPCDANAPTHPPEQCPCPKLKLEKTSGTRFWTHLASYPMHVTALPPYAEADFLKALTQGANELESVNQRILDERKSMFPYTDQQAQRFMQVYRDLKCVPYGQGQSSVLPALAWHVSRVMIKIEAVRERYRYGTKEARLYRDIAVEAPTWRERALDALLLCLFFNSHRTYRDRLAGTRPKGHVYLPDFRALMSGFARRVVRLEPPRDRVRLNITPFLQTASLCSILFSMLSLVIGVHHVWRHRRRADADEDEASQYLHVRSRSRSRSHGHALGGGLTLLACFLALPLAALLWAILSFTVAVGALCFSSAAGADAHTRGLFAGVLGVLLSLALLTLLVFWDAWRAPPTTEPEEDYARSVGVGARERRRRRKGFEKDGWLRHARRRMRIVSGDVMDGMQATDQDGQDGGQTSTELEKSDESDNVGRPGRRVDEGGLRYHRSHK</sequence>
<gene>
    <name evidence="1" type="ORF">F5148DRAFT_1148388</name>
</gene>
<protein>
    <submittedName>
        <fullName evidence="1">Uncharacterized protein</fullName>
    </submittedName>
</protein>
<evidence type="ECO:0000313" key="1">
    <source>
        <dbReference type="EMBL" id="KAI9509303.1"/>
    </source>
</evidence>
<proteinExistence type="predicted"/>
<name>A0ACC0UCI0_9AGAM</name>
<evidence type="ECO:0000313" key="2">
    <source>
        <dbReference type="Proteomes" id="UP001207468"/>
    </source>
</evidence>
<dbReference type="Proteomes" id="UP001207468">
    <property type="component" value="Unassembled WGS sequence"/>
</dbReference>
<dbReference type="EMBL" id="JAGFNK010000067">
    <property type="protein sequence ID" value="KAI9509303.1"/>
    <property type="molecule type" value="Genomic_DNA"/>
</dbReference>
<accession>A0ACC0UCI0</accession>